<evidence type="ECO:0000313" key="1">
    <source>
        <dbReference type="EMBL" id="PFK46934.1"/>
    </source>
</evidence>
<accession>A0A2B0MVL6</accession>
<name>A0A2B0MVL6_BACCE</name>
<organism evidence="1 2">
    <name type="scientific">Bacillus cereus</name>
    <dbReference type="NCBI Taxonomy" id="1396"/>
    <lineage>
        <taxon>Bacteria</taxon>
        <taxon>Bacillati</taxon>
        <taxon>Bacillota</taxon>
        <taxon>Bacilli</taxon>
        <taxon>Bacillales</taxon>
        <taxon>Bacillaceae</taxon>
        <taxon>Bacillus</taxon>
        <taxon>Bacillus cereus group</taxon>
    </lineage>
</organism>
<dbReference type="RefSeq" id="WP_098489586.1">
    <property type="nucleotide sequence ID" value="NZ_NUWN01000010.1"/>
</dbReference>
<dbReference type="EMBL" id="NUWN01000010">
    <property type="protein sequence ID" value="PFK46934.1"/>
    <property type="molecule type" value="Genomic_DNA"/>
</dbReference>
<sequence length="61" mass="6819">MGKSCYECGSKEIEKATIAPDPKNDLTSFAQTITEVEICKKCGTVITIKGEHLSYYNRQMD</sequence>
<proteinExistence type="predicted"/>
<protein>
    <submittedName>
        <fullName evidence="1">Uncharacterized protein</fullName>
    </submittedName>
</protein>
<gene>
    <name evidence="1" type="ORF">COI93_02980</name>
</gene>
<dbReference type="AlphaFoldDB" id="A0A2B0MVL6"/>
<comment type="caution">
    <text evidence="1">The sequence shown here is derived from an EMBL/GenBank/DDBJ whole genome shotgun (WGS) entry which is preliminary data.</text>
</comment>
<evidence type="ECO:0000313" key="2">
    <source>
        <dbReference type="Proteomes" id="UP000242656"/>
    </source>
</evidence>
<reference evidence="1 2" key="1">
    <citation type="submission" date="2017-09" db="EMBL/GenBank/DDBJ databases">
        <title>Large-scale bioinformatics analysis of Bacillus genomes uncovers conserved roles of natural products in bacterial physiology.</title>
        <authorList>
            <consortium name="Agbiome Team Llc"/>
            <person name="Bleich R.M."/>
            <person name="Grubbs K.J."/>
            <person name="Santa Maria K.C."/>
            <person name="Allen S.E."/>
            <person name="Farag S."/>
            <person name="Shank E.A."/>
            <person name="Bowers A."/>
        </authorList>
    </citation>
    <scope>NUCLEOTIDE SEQUENCE [LARGE SCALE GENOMIC DNA]</scope>
    <source>
        <strain evidence="1 2">AFS083043</strain>
    </source>
</reference>
<dbReference type="Proteomes" id="UP000242656">
    <property type="component" value="Unassembled WGS sequence"/>
</dbReference>